<comment type="caution">
    <text evidence="2">The sequence shown here is derived from an EMBL/GenBank/DDBJ whole genome shotgun (WGS) entry which is preliminary data.</text>
</comment>
<reference evidence="2 3" key="1">
    <citation type="submission" date="2021-03" db="EMBL/GenBank/DDBJ databases">
        <title>novel species isolated from a fishpond in China.</title>
        <authorList>
            <person name="Lu H."/>
            <person name="Cai Z."/>
        </authorList>
    </citation>
    <scope>NUCLEOTIDE SEQUENCE [LARGE SCALE GENOMIC DNA]</scope>
    <source>
        <strain evidence="2 3">Y57</strain>
    </source>
</reference>
<accession>A0ABS3CZ94</accession>
<evidence type="ECO:0000313" key="3">
    <source>
        <dbReference type="Proteomes" id="UP000663992"/>
    </source>
</evidence>
<name>A0ABS3CZ94_9ALTE</name>
<dbReference type="Pfam" id="PF24886">
    <property type="entry name" value="DUF7740"/>
    <property type="match status" value="1"/>
</dbReference>
<proteinExistence type="predicted"/>
<sequence length="85" mass="9297">MSAMHAPAWAFRTRSSQLNTLDAAVCLALALRIHMTDEAVRKTAGRLRDMVPIENRAQMSKIMRHEAPSAVVELIIKNATGALGL</sequence>
<organism evidence="2 3">
    <name type="scientific">Bowmanella yangjiangensis</name>
    <dbReference type="NCBI Taxonomy" id="2811230"/>
    <lineage>
        <taxon>Bacteria</taxon>
        <taxon>Pseudomonadati</taxon>
        <taxon>Pseudomonadota</taxon>
        <taxon>Gammaproteobacteria</taxon>
        <taxon>Alteromonadales</taxon>
        <taxon>Alteromonadaceae</taxon>
        <taxon>Bowmanella</taxon>
    </lineage>
</organism>
<feature type="domain" description="DUF7740" evidence="1">
    <location>
        <begin position="21"/>
        <end position="77"/>
    </location>
</feature>
<dbReference type="RefSeq" id="WP_206596374.1">
    <property type="nucleotide sequence ID" value="NZ_JAFKCS010000068.1"/>
</dbReference>
<dbReference type="Proteomes" id="UP000663992">
    <property type="component" value="Unassembled WGS sequence"/>
</dbReference>
<evidence type="ECO:0000313" key="2">
    <source>
        <dbReference type="EMBL" id="MBN7822447.1"/>
    </source>
</evidence>
<dbReference type="InterPro" id="IPR056642">
    <property type="entry name" value="DUF7740"/>
</dbReference>
<protein>
    <recommendedName>
        <fullName evidence="1">DUF7740 domain-containing protein</fullName>
    </recommendedName>
</protein>
<evidence type="ECO:0000259" key="1">
    <source>
        <dbReference type="Pfam" id="PF24886"/>
    </source>
</evidence>
<keyword evidence="3" id="KW-1185">Reference proteome</keyword>
<gene>
    <name evidence="2" type="ORF">J0A65_21470</name>
</gene>
<dbReference type="EMBL" id="JAFKCS010000068">
    <property type="protein sequence ID" value="MBN7822447.1"/>
    <property type="molecule type" value="Genomic_DNA"/>
</dbReference>